<evidence type="ECO:0000256" key="5">
    <source>
        <dbReference type="HAMAP-Rule" id="MF_00189"/>
    </source>
</evidence>
<feature type="transmembrane region" description="Helical" evidence="5">
    <location>
        <begin position="54"/>
        <end position="77"/>
    </location>
</feature>
<feature type="transmembrane region" description="Helical" evidence="5">
    <location>
        <begin position="151"/>
        <end position="168"/>
    </location>
</feature>
<keyword evidence="1 5" id="KW-1003">Cell membrane</keyword>
<evidence type="ECO:0000256" key="3">
    <source>
        <dbReference type="ARBA" id="ARBA00022989"/>
    </source>
</evidence>
<dbReference type="Proteomes" id="UP001379235">
    <property type="component" value="Unassembled WGS sequence"/>
</dbReference>
<comment type="caution">
    <text evidence="6">The sequence shown here is derived from an EMBL/GenBank/DDBJ whole genome shotgun (WGS) entry which is preliminary data.</text>
</comment>
<dbReference type="HAMAP" id="MF_00189">
    <property type="entry name" value="YciB"/>
    <property type="match status" value="1"/>
</dbReference>
<reference evidence="6 7" key="1">
    <citation type="submission" date="2024-03" db="EMBL/GenBank/DDBJ databases">
        <authorList>
            <person name="Jo J.-H."/>
        </authorList>
    </citation>
    <scope>NUCLEOTIDE SEQUENCE [LARGE SCALE GENOMIC DNA]</scope>
    <source>
        <strain evidence="6 7">AS3R-12</strain>
    </source>
</reference>
<dbReference type="RefSeq" id="WP_339964343.1">
    <property type="nucleotide sequence ID" value="NZ_JBBHJY010000001.1"/>
</dbReference>
<keyword evidence="7" id="KW-1185">Reference proteome</keyword>
<feature type="transmembrane region" description="Helical" evidence="5">
    <location>
        <begin position="21"/>
        <end position="42"/>
    </location>
</feature>
<evidence type="ECO:0000256" key="2">
    <source>
        <dbReference type="ARBA" id="ARBA00022692"/>
    </source>
</evidence>
<protein>
    <recommendedName>
        <fullName evidence="5">Inner membrane-spanning protein YciB</fullName>
    </recommendedName>
</protein>
<evidence type="ECO:0000313" key="6">
    <source>
        <dbReference type="EMBL" id="MEJ6008726.1"/>
    </source>
</evidence>
<sequence>MSDTATSVPAPAPAPEKHKPGWLGVVTDYGPIVLFFAVYKYYSPEDRTSMVGEIAAVVKGTIAFMIGAVAAFGISLVKFKRVSPMLWLTTAMILFFGGLTVWTQDPAWISHKPTVVYVFGAAMLLGGYLRGKALLKVLLGAAFEGLDDDGWMKLSRNWGLFFIALAVINEVLANRDWFTFDQWLKAKLWLFLPLSFAFTFAHMPMLLRHGLASEDKDEAEAITPHE</sequence>
<dbReference type="PANTHER" id="PTHR36917:SF1">
    <property type="entry name" value="INNER MEMBRANE-SPANNING PROTEIN YCIB"/>
    <property type="match status" value="1"/>
</dbReference>
<dbReference type="PANTHER" id="PTHR36917">
    <property type="entry name" value="INTRACELLULAR SEPTATION PROTEIN A-RELATED"/>
    <property type="match status" value="1"/>
</dbReference>
<proteinExistence type="inferred from homology"/>
<comment type="subcellular location">
    <subcellularLocation>
        <location evidence="5">Cell inner membrane</location>
        <topology evidence="5">Multi-pass membrane protein</topology>
    </subcellularLocation>
</comment>
<comment type="similarity">
    <text evidence="5">Belongs to the YciB family.</text>
</comment>
<gene>
    <name evidence="5" type="primary">yciB</name>
    <name evidence="6" type="ORF">WG900_02215</name>
</gene>
<name>A0ABU8S4B8_9SPHN</name>
<dbReference type="Pfam" id="PF04279">
    <property type="entry name" value="IspA"/>
    <property type="match status" value="1"/>
</dbReference>
<keyword evidence="5" id="KW-0997">Cell inner membrane</keyword>
<evidence type="ECO:0000313" key="7">
    <source>
        <dbReference type="Proteomes" id="UP001379235"/>
    </source>
</evidence>
<keyword evidence="2 5" id="KW-0812">Transmembrane</keyword>
<organism evidence="6 7">
    <name type="scientific">Novosphingobium aquae</name>
    <dbReference type="NCBI Taxonomy" id="3133435"/>
    <lineage>
        <taxon>Bacteria</taxon>
        <taxon>Pseudomonadati</taxon>
        <taxon>Pseudomonadota</taxon>
        <taxon>Alphaproteobacteria</taxon>
        <taxon>Sphingomonadales</taxon>
        <taxon>Sphingomonadaceae</taxon>
        <taxon>Novosphingobium</taxon>
    </lineage>
</organism>
<evidence type="ECO:0000256" key="1">
    <source>
        <dbReference type="ARBA" id="ARBA00022475"/>
    </source>
</evidence>
<dbReference type="InterPro" id="IPR006008">
    <property type="entry name" value="YciB"/>
</dbReference>
<comment type="function">
    <text evidence="5">Plays a role in cell envelope biogenesis, maintenance of cell envelope integrity and membrane homeostasis.</text>
</comment>
<accession>A0ABU8S4B8</accession>
<feature type="transmembrane region" description="Helical" evidence="5">
    <location>
        <begin position="114"/>
        <end position="131"/>
    </location>
</feature>
<feature type="transmembrane region" description="Helical" evidence="5">
    <location>
        <begin position="188"/>
        <end position="207"/>
    </location>
</feature>
<keyword evidence="4 5" id="KW-0472">Membrane</keyword>
<evidence type="ECO:0000256" key="4">
    <source>
        <dbReference type="ARBA" id="ARBA00023136"/>
    </source>
</evidence>
<feature type="transmembrane region" description="Helical" evidence="5">
    <location>
        <begin position="84"/>
        <end position="102"/>
    </location>
</feature>
<dbReference type="EMBL" id="JBBHJY010000001">
    <property type="protein sequence ID" value="MEJ6008726.1"/>
    <property type="molecule type" value="Genomic_DNA"/>
</dbReference>
<keyword evidence="3 5" id="KW-1133">Transmembrane helix</keyword>